<dbReference type="Pfam" id="PF03250">
    <property type="entry name" value="Tropomodulin"/>
    <property type="match status" value="1"/>
</dbReference>
<protein>
    <recommendedName>
        <fullName evidence="6">Tropomodulin</fullName>
    </recommendedName>
</protein>
<gene>
    <name evidence="4" type="ORF">JZ751_008603</name>
</gene>
<dbReference type="Proteomes" id="UP000824540">
    <property type="component" value="Unassembled WGS sequence"/>
</dbReference>
<feature type="region of interest" description="Disordered" evidence="3">
    <location>
        <begin position="32"/>
        <end position="91"/>
    </location>
</feature>
<comment type="caution">
    <text evidence="4">The sequence shown here is derived from an EMBL/GenBank/DDBJ whole genome shotgun (WGS) entry which is preliminary data.</text>
</comment>
<evidence type="ECO:0000313" key="4">
    <source>
        <dbReference type="EMBL" id="KAG9345459.1"/>
    </source>
</evidence>
<dbReference type="GO" id="GO:0051694">
    <property type="term" value="P:pointed-end actin filament capping"/>
    <property type="evidence" value="ECO:0007669"/>
    <property type="project" value="InterPro"/>
</dbReference>
<comment type="subcellular location">
    <subcellularLocation>
        <location evidence="1">Cytoplasm</location>
    </subcellularLocation>
</comment>
<dbReference type="OrthoDB" id="2163268at2759"/>
<accession>A0A8T2NZE6</accession>
<dbReference type="GO" id="GO:0005523">
    <property type="term" value="F:tropomyosin binding"/>
    <property type="evidence" value="ECO:0007669"/>
    <property type="project" value="InterPro"/>
</dbReference>
<evidence type="ECO:0008006" key="6">
    <source>
        <dbReference type="Google" id="ProtNLM"/>
    </source>
</evidence>
<organism evidence="4 5">
    <name type="scientific">Albula glossodonta</name>
    <name type="common">roundjaw bonefish</name>
    <dbReference type="NCBI Taxonomy" id="121402"/>
    <lineage>
        <taxon>Eukaryota</taxon>
        <taxon>Metazoa</taxon>
        <taxon>Chordata</taxon>
        <taxon>Craniata</taxon>
        <taxon>Vertebrata</taxon>
        <taxon>Euteleostomi</taxon>
        <taxon>Actinopterygii</taxon>
        <taxon>Neopterygii</taxon>
        <taxon>Teleostei</taxon>
        <taxon>Albuliformes</taxon>
        <taxon>Albulidae</taxon>
        <taxon>Albula</taxon>
    </lineage>
</organism>
<sequence length="132" mass="15327">MAFMKKELEKYRDVDEDEILRKLSDEELRELENELDQDDTHLPAGLRQKDQTKKAPTGAFHRDELLAHLEKQAKDHPDKQDPVPYTGEKREKPFLSQLQIVSEINRWPHPPTLLLNLLKDAPALPQSPPADF</sequence>
<evidence type="ECO:0000256" key="1">
    <source>
        <dbReference type="ARBA" id="ARBA00004496"/>
    </source>
</evidence>
<dbReference type="AlphaFoldDB" id="A0A8T2NZE6"/>
<dbReference type="GO" id="GO:0007015">
    <property type="term" value="P:actin filament organization"/>
    <property type="evidence" value="ECO:0007669"/>
    <property type="project" value="TreeGrafter"/>
</dbReference>
<dbReference type="GO" id="GO:0005865">
    <property type="term" value="C:striated muscle thin filament"/>
    <property type="evidence" value="ECO:0007669"/>
    <property type="project" value="TreeGrafter"/>
</dbReference>
<reference evidence="4" key="1">
    <citation type="thesis" date="2021" institute="BYU ScholarsArchive" country="Provo, UT, USA">
        <title>Applications of and Algorithms for Genome Assembly and Genomic Analyses with an Emphasis on Marine Teleosts.</title>
        <authorList>
            <person name="Pickett B.D."/>
        </authorList>
    </citation>
    <scope>NUCLEOTIDE SEQUENCE</scope>
    <source>
        <strain evidence="4">HI-2016</strain>
    </source>
</reference>
<dbReference type="InterPro" id="IPR004934">
    <property type="entry name" value="TMOD"/>
</dbReference>
<evidence type="ECO:0000313" key="5">
    <source>
        <dbReference type="Proteomes" id="UP000824540"/>
    </source>
</evidence>
<dbReference type="GO" id="GO:0006936">
    <property type="term" value="P:muscle contraction"/>
    <property type="evidence" value="ECO:0007669"/>
    <property type="project" value="TreeGrafter"/>
</dbReference>
<keyword evidence="5" id="KW-1185">Reference proteome</keyword>
<dbReference type="GO" id="GO:0030239">
    <property type="term" value="P:myofibril assembly"/>
    <property type="evidence" value="ECO:0007669"/>
    <property type="project" value="TreeGrafter"/>
</dbReference>
<name>A0A8T2NZE6_9TELE</name>
<dbReference type="PANTHER" id="PTHR10901">
    <property type="entry name" value="TROPOMODULIN"/>
    <property type="match status" value="1"/>
</dbReference>
<proteinExistence type="predicted"/>
<evidence type="ECO:0000256" key="3">
    <source>
        <dbReference type="SAM" id="MobiDB-lite"/>
    </source>
</evidence>
<keyword evidence="2" id="KW-0963">Cytoplasm</keyword>
<dbReference type="EMBL" id="JAFBMS010000017">
    <property type="protein sequence ID" value="KAG9345459.1"/>
    <property type="molecule type" value="Genomic_DNA"/>
</dbReference>
<dbReference type="PANTHER" id="PTHR10901:SF8">
    <property type="entry name" value="TROPOMODULIN-1"/>
    <property type="match status" value="1"/>
</dbReference>
<feature type="compositionally biased region" description="Basic and acidic residues" evidence="3">
    <location>
        <begin position="60"/>
        <end position="91"/>
    </location>
</feature>
<evidence type="ECO:0000256" key="2">
    <source>
        <dbReference type="ARBA" id="ARBA00022490"/>
    </source>
</evidence>